<feature type="region of interest" description="Disordered" evidence="1">
    <location>
        <begin position="47"/>
        <end position="77"/>
    </location>
</feature>
<feature type="region of interest" description="Disordered" evidence="1">
    <location>
        <begin position="1"/>
        <end position="26"/>
    </location>
</feature>
<comment type="caution">
    <text evidence="2">The sequence shown here is derived from an EMBL/GenBank/DDBJ whole genome shotgun (WGS) entry which is preliminary data.</text>
</comment>
<feature type="compositionally biased region" description="Polar residues" evidence="1">
    <location>
        <begin position="47"/>
        <end position="57"/>
    </location>
</feature>
<dbReference type="AlphaFoldDB" id="A0A1V6NA39"/>
<gene>
    <name evidence="2" type="ORF">PENPOL_c016G01916</name>
</gene>
<sequence length="621" mass="69046">MQVKPNYLRRRLGPWNQMGERDKPARTKLQSCRFAVATMSFTSVQNGRVSDSRSLSPIRSAPSAKEKEPPDPNMANPRLTINRALVYERRLPGDAYITAYVQRLQHGYYSSAAVSDEDAEHVDFLALAFTFHSPHTITHRIKSATISVSVRGNRDLSRSKSSPFGYPPGSPRFLMHAPHLIYGTVSPETMEWTFSLAGSLGISELPVSASVIPSGSFNGRYKRYEMMRIQGSARTLKNPAGREFDVEAGKIVWSMEENNVQRSGLPREFTFVMLIQKPTANSKISLSIDVDPVIDAMIGSYPSLMLKLPEYQPLPRRGVNFQQEVGQRFEPVDPVRGFNFAELGSMFDEYIAMPGRKFTRQIQIPTETDIPDNHFQRTYPGQYGPLNPIPYQQQLQTHNLALQNNSLSLQNNLLQTTLQNLWITQPRGEETQSRPRQVSSQTQNQNQNQNQSHSSPNPARTTSTIPQTAAITIPLTLHLNLDPATTTHLTNLAQPNPDPSLQPRRRTPSLRRTQAREFPRYAASGTSNNTSTDSSPSITDSMIPHTGARLQRGRALSEIADGDGDGGGEEEYQMLRRVRRDSVCASSSMAGRMRAGAGGETCGHARVMSLVNSPLSGLNGR</sequence>
<feature type="compositionally biased region" description="Low complexity" evidence="1">
    <location>
        <begin position="437"/>
        <end position="457"/>
    </location>
</feature>
<evidence type="ECO:0000313" key="2">
    <source>
        <dbReference type="EMBL" id="OQD61495.1"/>
    </source>
</evidence>
<dbReference type="Proteomes" id="UP000191408">
    <property type="component" value="Unassembled WGS sequence"/>
</dbReference>
<proteinExistence type="predicted"/>
<organism evidence="2 3">
    <name type="scientific">Penicillium polonicum</name>
    <dbReference type="NCBI Taxonomy" id="60169"/>
    <lineage>
        <taxon>Eukaryota</taxon>
        <taxon>Fungi</taxon>
        <taxon>Dikarya</taxon>
        <taxon>Ascomycota</taxon>
        <taxon>Pezizomycotina</taxon>
        <taxon>Eurotiomycetes</taxon>
        <taxon>Eurotiomycetidae</taxon>
        <taxon>Eurotiales</taxon>
        <taxon>Aspergillaceae</taxon>
        <taxon>Penicillium</taxon>
    </lineage>
</organism>
<feature type="region of interest" description="Disordered" evidence="1">
    <location>
        <begin position="427"/>
        <end position="463"/>
    </location>
</feature>
<evidence type="ECO:0000256" key="1">
    <source>
        <dbReference type="SAM" id="MobiDB-lite"/>
    </source>
</evidence>
<evidence type="ECO:0000313" key="3">
    <source>
        <dbReference type="Proteomes" id="UP000191408"/>
    </source>
</evidence>
<accession>A0A1V6NA39</accession>
<name>A0A1V6NA39_PENPO</name>
<feature type="region of interest" description="Disordered" evidence="1">
    <location>
        <begin position="488"/>
        <end position="542"/>
    </location>
</feature>
<dbReference type="EMBL" id="MDYM01000016">
    <property type="protein sequence ID" value="OQD61495.1"/>
    <property type="molecule type" value="Genomic_DNA"/>
</dbReference>
<dbReference type="OrthoDB" id="4497018at2759"/>
<feature type="compositionally biased region" description="Low complexity" evidence="1">
    <location>
        <begin position="524"/>
        <end position="542"/>
    </location>
</feature>
<keyword evidence="3" id="KW-1185">Reference proteome</keyword>
<protein>
    <submittedName>
        <fullName evidence="2">Uncharacterized protein</fullName>
    </submittedName>
</protein>
<reference evidence="3" key="1">
    <citation type="journal article" date="2017" name="Nat. Microbiol.">
        <title>Global analysis of biosynthetic gene clusters reveals vast potential of secondary metabolite production in Penicillium species.</title>
        <authorList>
            <person name="Nielsen J.C."/>
            <person name="Grijseels S."/>
            <person name="Prigent S."/>
            <person name="Ji B."/>
            <person name="Dainat J."/>
            <person name="Nielsen K.F."/>
            <person name="Frisvad J.C."/>
            <person name="Workman M."/>
            <person name="Nielsen J."/>
        </authorList>
    </citation>
    <scope>NUCLEOTIDE SEQUENCE [LARGE SCALE GENOMIC DNA]</scope>
    <source>
        <strain evidence="3">IBT 4502</strain>
    </source>
</reference>